<organism evidence="2">
    <name type="scientific">uncultured marine thaumarchaeote KM3_177_A10</name>
    <dbReference type="NCBI Taxonomy" id="1456058"/>
    <lineage>
        <taxon>Archaea</taxon>
        <taxon>Nitrososphaerota</taxon>
        <taxon>environmental samples</taxon>
    </lineage>
</organism>
<dbReference type="CDD" id="cd00009">
    <property type="entry name" value="AAA"/>
    <property type="match status" value="1"/>
</dbReference>
<dbReference type="InterPro" id="IPR027417">
    <property type="entry name" value="P-loop_NTPase"/>
</dbReference>
<feature type="domain" description="AAA+ ATPase" evidence="1">
    <location>
        <begin position="33"/>
        <end position="181"/>
    </location>
</feature>
<dbReference type="SUPFAM" id="SSF52540">
    <property type="entry name" value="P-loop containing nucleoside triphosphate hydrolases"/>
    <property type="match status" value="1"/>
</dbReference>
<dbReference type="EMBL" id="KF900722">
    <property type="protein sequence ID" value="AIF04894.1"/>
    <property type="molecule type" value="Genomic_DNA"/>
</dbReference>
<dbReference type="InterPro" id="IPR011704">
    <property type="entry name" value="ATPase_dyneun-rel_AAA"/>
</dbReference>
<dbReference type="SMART" id="SM00382">
    <property type="entry name" value="AAA"/>
    <property type="match status" value="1"/>
</dbReference>
<dbReference type="AlphaFoldDB" id="A0A075GLY2"/>
<sequence length="275" mass="30881">MSDQSEQSVEEDEQSTYLDWNNSIDVIDKAFEKGLFVMIIGPKGTGKTSLVREYATQKSKELESINFSLRTRESHLVGTKTLIEGNIGFDEGILVKSMKEGNILYLDEINAAEADVLLRLDEALDDRRQIVLKESDGQVIKAKDSWFVVATINPLTHVGTKELPPQLLSRFPVRIRLDYPPEDIEYQIIKKYVKNPTESDVLLGIKLANTLRQASAVEELYYSPSIRETIAFAKLLEGGVSAKHAAMIVFGNVYSQWGNVEFQKVNDIITSMFGS</sequence>
<name>A0A075GLY2_9ARCH</name>
<dbReference type="Gene3D" id="3.40.50.300">
    <property type="entry name" value="P-loop containing nucleotide triphosphate hydrolases"/>
    <property type="match status" value="1"/>
</dbReference>
<dbReference type="GO" id="GO:0016887">
    <property type="term" value="F:ATP hydrolysis activity"/>
    <property type="evidence" value="ECO:0007669"/>
    <property type="project" value="InterPro"/>
</dbReference>
<evidence type="ECO:0000259" key="1">
    <source>
        <dbReference type="SMART" id="SM00382"/>
    </source>
</evidence>
<dbReference type="InterPro" id="IPR050764">
    <property type="entry name" value="CbbQ/NirQ/NorQ/GpvN"/>
</dbReference>
<dbReference type="PANTHER" id="PTHR42759">
    <property type="entry name" value="MOXR FAMILY PROTEIN"/>
    <property type="match status" value="1"/>
</dbReference>
<dbReference type="InterPro" id="IPR003593">
    <property type="entry name" value="AAA+_ATPase"/>
</dbReference>
<dbReference type="Pfam" id="PF07728">
    <property type="entry name" value="AAA_5"/>
    <property type="match status" value="1"/>
</dbReference>
<protein>
    <submittedName>
        <fullName evidence="2">ATPase (NorQ)</fullName>
    </submittedName>
</protein>
<gene>
    <name evidence="2" type="primary">norQ</name>
</gene>
<dbReference type="GO" id="GO:0005524">
    <property type="term" value="F:ATP binding"/>
    <property type="evidence" value="ECO:0007669"/>
    <property type="project" value="InterPro"/>
</dbReference>
<dbReference type="PANTHER" id="PTHR42759:SF1">
    <property type="entry name" value="MAGNESIUM-CHELATASE SUBUNIT CHLD"/>
    <property type="match status" value="1"/>
</dbReference>
<proteinExistence type="predicted"/>
<evidence type="ECO:0000313" key="2">
    <source>
        <dbReference type="EMBL" id="AIF04894.1"/>
    </source>
</evidence>
<accession>A0A075GLY2</accession>
<reference evidence="2" key="1">
    <citation type="journal article" date="2014" name="Genome Biol. Evol.">
        <title>Pangenome evidence for extensive interdomain horizontal transfer affecting lineage core and shell genes in uncultured planktonic thaumarchaeota and euryarchaeota.</title>
        <authorList>
            <person name="Deschamps P."/>
            <person name="Zivanovic Y."/>
            <person name="Moreira D."/>
            <person name="Rodriguez-Valera F."/>
            <person name="Lopez-Garcia P."/>
        </authorList>
    </citation>
    <scope>NUCLEOTIDE SEQUENCE</scope>
</reference>